<evidence type="ECO:0000313" key="5">
    <source>
        <dbReference type="Proteomes" id="UP000095329"/>
    </source>
</evidence>
<organism evidence="4 5">
    <name type="scientific">Streptomyces thermolilacinus SPC6</name>
    <dbReference type="NCBI Taxonomy" id="1306406"/>
    <lineage>
        <taxon>Bacteria</taxon>
        <taxon>Bacillati</taxon>
        <taxon>Actinomycetota</taxon>
        <taxon>Actinomycetes</taxon>
        <taxon>Kitasatosporales</taxon>
        <taxon>Streptomycetaceae</taxon>
        <taxon>Streptomyces</taxon>
    </lineage>
</organism>
<evidence type="ECO:0000259" key="2">
    <source>
        <dbReference type="Pfam" id="PF11258"/>
    </source>
</evidence>
<dbReference type="OrthoDB" id="9779102at2"/>
<feature type="region of interest" description="Disordered" evidence="1">
    <location>
        <begin position="34"/>
        <end position="66"/>
    </location>
</feature>
<evidence type="ECO:0000256" key="1">
    <source>
        <dbReference type="SAM" id="MobiDB-lite"/>
    </source>
</evidence>
<dbReference type="STRING" id="1306406.J116_025970"/>
<keyword evidence="5" id="KW-1185">Reference proteome</keyword>
<name>A0A1D3DYJ0_9ACTN</name>
<comment type="caution">
    <text evidence="4">The sequence shown here is derived from an EMBL/GenBank/DDBJ whole genome shotgun (WGS) entry which is preliminary data.</text>
</comment>
<dbReference type="Gene3D" id="3.50.90.10">
    <property type="entry name" value="YerB-like"/>
    <property type="match status" value="1"/>
</dbReference>
<sequence>MAASVSRRPVGIAIAVVAAVAVALALLLGRCGTDGPPLTTPTTSTPPSATPSDRPTGPRVSPFTGLPGRTGPVLAVKIDNVRAARPHTGLGAADLVYVEQVEAGLTRFLAVYASQQPPRVGPVRSARESDVELLRQFGRPALAYSGVRSALKGFLQDAPLYALPPERAPAAYVRDPGRPAPHNLYLRPERALAAAPDATAARDIGFRFGAAPPGGREVDEHTVRFPAARYTFTWSSDGGRWLVSLDGAPARTTDGGRVGAKTVVVQYVTVRPSAYADRGGNVTPYTETVGSGTALVLRDGKAHDARWSRPSATGGTSFTTPSGTPLAFAPGQVWVVLAAR</sequence>
<protein>
    <submittedName>
        <fullName evidence="4">CchlO</fullName>
    </submittedName>
</protein>
<dbReference type="Pfam" id="PF11258">
    <property type="entry name" value="DUF3048"/>
    <property type="match status" value="1"/>
</dbReference>
<dbReference type="EMBL" id="ASHX02000001">
    <property type="protein sequence ID" value="OEJ97387.1"/>
    <property type="molecule type" value="Genomic_DNA"/>
</dbReference>
<evidence type="ECO:0000259" key="3">
    <source>
        <dbReference type="Pfam" id="PF17479"/>
    </source>
</evidence>
<accession>A0A1D3DYJ0</accession>
<proteinExistence type="predicted"/>
<evidence type="ECO:0000313" key="4">
    <source>
        <dbReference type="EMBL" id="OEJ97387.1"/>
    </source>
</evidence>
<gene>
    <name evidence="4" type="ORF">J116_025970</name>
</gene>
<feature type="compositionally biased region" description="Low complexity" evidence="1">
    <location>
        <begin position="36"/>
        <end position="55"/>
    </location>
</feature>
<dbReference type="Proteomes" id="UP000095329">
    <property type="component" value="Unassembled WGS sequence"/>
</dbReference>
<reference evidence="4 5" key="1">
    <citation type="journal article" date="2013" name="Genome Announc.">
        <title>Genome Sequence of Streptomyces violaceusniger Strain SPC6, a Halotolerant Streptomycete That Exhibits Rapid Growth and Development.</title>
        <authorList>
            <person name="Chen X."/>
            <person name="Zhang B."/>
            <person name="Zhang W."/>
            <person name="Wu X."/>
            <person name="Zhang M."/>
            <person name="Chen T."/>
            <person name="Liu G."/>
            <person name="Dyson P."/>
        </authorList>
    </citation>
    <scope>NUCLEOTIDE SEQUENCE [LARGE SCALE GENOMIC DNA]</scope>
    <source>
        <strain evidence="4 5">SPC6</strain>
    </source>
</reference>
<dbReference type="Pfam" id="PF17479">
    <property type="entry name" value="DUF3048_C"/>
    <property type="match status" value="1"/>
</dbReference>
<dbReference type="RefSeq" id="WP_023590003.1">
    <property type="nucleotide sequence ID" value="NZ_ASHX02000001.1"/>
</dbReference>
<dbReference type="InterPro" id="IPR023158">
    <property type="entry name" value="YerB-like_sf"/>
</dbReference>
<dbReference type="SUPFAM" id="SSF159774">
    <property type="entry name" value="YerB-like"/>
    <property type="match status" value="1"/>
</dbReference>
<dbReference type="eggNOG" id="COG1470">
    <property type="taxonomic scope" value="Bacteria"/>
</dbReference>
<dbReference type="InterPro" id="IPR021416">
    <property type="entry name" value="DUF3048_N"/>
</dbReference>
<dbReference type="InterPro" id="IPR035328">
    <property type="entry name" value="DUF3048_C"/>
</dbReference>
<dbReference type="AlphaFoldDB" id="A0A1D3DYJ0"/>
<feature type="domain" description="DUF3048" evidence="3">
    <location>
        <begin position="222"/>
        <end position="335"/>
    </location>
</feature>
<feature type="domain" description="DUF3048" evidence="2">
    <location>
        <begin position="69"/>
        <end position="197"/>
    </location>
</feature>